<organism evidence="1 2">
    <name type="scientific">Solanum bulbocastanum</name>
    <name type="common">Wild potato</name>
    <dbReference type="NCBI Taxonomy" id="147425"/>
    <lineage>
        <taxon>Eukaryota</taxon>
        <taxon>Viridiplantae</taxon>
        <taxon>Streptophyta</taxon>
        <taxon>Embryophyta</taxon>
        <taxon>Tracheophyta</taxon>
        <taxon>Spermatophyta</taxon>
        <taxon>Magnoliopsida</taxon>
        <taxon>eudicotyledons</taxon>
        <taxon>Gunneridae</taxon>
        <taxon>Pentapetalae</taxon>
        <taxon>asterids</taxon>
        <taxon>lamiids</taxon>
        <taxon>Solanales</taxon>
        <taxon>Solanaceae</taxon>
        <taxon>Solanoideae</taxon>
        <taxon>Solaneae</taxon>
        <taxon>Solanum</taxon>
    </lineage>
</organism>
<comment type="caution">
    <text evidence="1">The sequence shown here is derived from an EMBL/GenBank/DDBJ whole genome shotgun (WGS) entry which is preliminary data.</text>
</comment>
<dbReference type="InterPro" id="IPR027417">
    <property type="entry name" value="P-loop_NTPase"/>
</dbReference>
<evidence type="ECO:0000313" key="2">
    <source>
        <dbReference type="Proteomes" id="UP001371456"/>
    </source>
</evidence>
<proteinExistence type="predicted"/>
<name>A0AAN8YP32_SOLBU</name>
<dbReference type="AlphaFoldDB" id="A0AAN8YP32"/>
<dbReference type="Proteomes" id="UP001371456">
    <property type="component" value="Unassembled WGS sequence"/>
</dbReference>
<keyword evidence="2" id="KW-1185">Reference proteome</keyword>
<dbReference type="PANTHER" id="PTHR46644:SF2">
    <property type="entry name" value="DNA REPAIR PROTEIN XRCC2"/>
    <property type="match status" value="1"/>
</dbReference>
<dbReference type="SUPFAM" id="SSF52540">
    <property type="entry name" value="P-loop containing nucleoside triphosphate hydrolases"/>
    <property type="match status" value="1"/>
</dbReference>
<dbReference type="CDD" id="cd19490">
    <property type="entry name" value="XRCC2"/>
    <property type="match status" value="1"/>
</dbReference>
<dbReference type="EMBL" id="JBANQN010000001">
    <property type="protein sequence ID" value="KAK6802591.1"/>
    <property type="molecule type" value="Genomic_DNA"/>
</dbReference>
<dbReference type="InterPro" id="IPR030547">
    <property type="entry name" value="XRCC2"/>
</dbReference>
<dbReference type="GO" id="GO:0033063">
    <property type="term" value="C:Rad51B-Rad51C-Rad51D-XRCC2 complex"/>
    <property type="evidence" value="ECO:0007669"/>
    <property type="project" value="InterPro"/>
</dbReference>
<evidence type="ECO:0000313" key="1">
    <source>
        <dbReference type="EMBL" id="KAK6802591.1"/>
    </source>
</evidence>
<dbReference type="PANTHER" id="PTHR46644">
    <property type="entry name" value="DNA REPAIR PROTEIN XRCC2"/>
    <property type="match status" value="1"/>
</dbReference>
<reference evidence="1 2" key="1">
    <citation type="submission" date="2024-02" db="EMBL/GenBank/DDBJ databases">
        <title>de novo genome assembly of Solanum bulbocastanum strain 11H21.</title>
        <authorList>
            <person name="Hosaka A.J."/>
        </authorList>
    </citation>
    <scope>NUCLEOTIDE SEQUENCE [LARGE SCALE GENOMIC DNA]</scope>
    <source>
        <tissue evidence="1">Young leaves</tissue>
    </source>
</reference>
<dbReference type="Gene3D" id="3.40.50.300">
    <property type="entry name" value="P-loop containing nucleotide triphosphate hydrolases"/>
    <property type="match status" value="1"/>
</dbReference>
<dbReference type="GO" id="GO:0005657">
    <property type="term" value="C:replication fork"/>
    <property type="evidence" value="ECO:0007669"/>
    <property type="project" value="InterPro"/>
</dbReference>
<gene>
    <name evidence="1" type="ORF">RDI58_000371</name>
</gene>
<evidence type="ECO:0008006" key="3">
    <source>
        <dbReference type="Google" id="ProtNLM"/>
    </source>
</evidence>
<sequence>MASSAREWIEADETAKQFLTRVFSERPFLPLPPPLHRIPLRPGNVVEIVGPSPSSKTRILMQAAINCILPKEWKGVNYGGLERLVMFIDLDCRFDVLSLSQLLKQRIIRTNGNDIGHKLNKADDSPSGSKDAHTEYDKELFAVSMRRFLYIRCYDSFEFLTTLKTLHFQLQKEKEARGSGVYLLMIDSIGAFYWMDRASPSIPSGSNNRRNLSLQSVSDIVVQEIQKILLVHPMLVLTTKAASLQDKFTSHEVIRSTGQLSVESNLDSRTIRSSTNAQLYREYMPSVWQSFVSHRILVRPSADDDSKYQKQPIYLLEWLLPSLKLSDKFIINDDGTYIVSSFNYSNEMHTILRHVRHEMNPEGKPQEQEWRESERGKVFSHLIDRFRVGPNFRVM</sequence>
<protein>
    <recommendedName>
        <fullName evidence="3">DNA repair protein XRCC2 homolog</fullName>
    </recommendedName>
</protein>
<accession>A0AAN8YP32</accession>
<dbReference type="GO" id="GO:0000724">
    <property type="term" value="P:double-strand break repair via homologous recombination"/>
    <property type="evidence" value="ECO:0007669"/>
    <property type="project" value="InterPro"/>
</dbReference>